<organism evidence="1 2">
    <name type="scientific">Taklimakanibacter albus</name>
    <dbReference type="NCBI Taxonomy" id="2800327"/>
    <lineage>
        <taxon>Bacteria</taxon>
        <taxon>Pseudomonadati</taxon>
        <taxon>Pseudomonadota</taxon>
        <taxon>Alphaproteobacteria</taxon>
        <taxon>Hyphomicrobiales</taxon>
        <taxon>Aestuariivirgaceae</taxon>
        <taxon>Taklimakanibacter</taxon>
    </lineage>
</organism>
<reference evidence="1" key="1">
    <citation type="submission" date="2021-01" db="EMBL/GenBank/DDBJ databases">
        <authorList>
            <person name="Sun Q."/>
        </authorList>
    </citation>
    <scope>NUCLEOTIDE SEQUENCE</scope>
    <source>
        <strain evidence="1">YIM B02566</strain>
    </source>
</reference>
<evidence type="ECO:0000313" key="1">
    <source>
        <dbReference type="EMBL" id="MBK1867009.1"/>
    </source>
</evidence>
<sequence>MFNKLVLAAAVAIPLGMLGLSGSAMAGYSPTSHTPLARMPLRNTGAMSCADARQLLREDGYRNVVARECDARTYLFGATRGGRHVVLRVNSRNGHVRPV</sequence>
<keyword evidence="2" id="KW-1185">Reference proteome</keyword>
<dbReference type="EMBL" id="JAENHL010000007">
    <property type="protein sequence ID" value="MBK1867009.1"/>
    <property type="molecule type" value="Genomic_DNA"/>
</dbReference>
<dbReference type="Proteomes" id="UP000616151">
    <property type="component" value="Unassembled WGS sequence"/>
</dbReference>
<proteinExistence type="predicted"/>
<accession>A0ACC5R2Z0</accession>
<comment type="caution">
    <text evidence="1">The sequence shown here is derived from an EMBL/GenBank/DDBJ whole genome shotgun (WGS) entry which is preliminary data.</text>
</comment>
<protein>
    <submittedName>
        <fullName evidence="1">Uncharacterized protein</fullName>
    </submittedName>
</protein>
<evidence type="ECO:0000313" key="2">
    <source>
        <dbReference type="Proteomes" id="UP000616151"/>
    </source>
</evidence>
<name>A0ACC5R2Z0_9HYPH</name>
<gene>
    <name evidence="1" type="ORF">JHL16_11690</name>
</gene>